<protein>
    <submittedName>
        <fullName evidence="1">tRNA(Ser) Um(44) 2'-O-methyltransferase</fullName>
        <ecNumber evidence="1">2.1.1.211</ecNumber>
    </submittedName>
</protein>
<organism evidence="1 2">
    <name type="scientific">Linderina macrospora</name>
    <dbReference type="NCBI Taxonomy" id="4868"/>
    <lineage>
        <taxon>Eukaryota</taxon>
        <taxon>Fungi</taxon>
        <taxon>Fungi incertae sedis</taxon>
        <taxon>Zoopagomycota</taxon>
        <taxon>Kickxellomycotina</taxon>
        <taxon>Kickxellomycetes</taxon>
        <taxon>Kickxellales</taxon>
        <taxon>Kickxellaceae</taxon>
        <taxon>Linderina</taxon>
    </lineage>
</organism>
<keyword evidence="1" id="KW-0489">Methyltransferase</keyword>
<reference evidence="1" key="1">
    <citation type="submission" date="2022-07" db="EMBL/GenBank/DDBJ databases">
        <title>Phylogenomic reconstructions and comparative analyses of Kickxellomycotina fungi.</title>
        <authorList>
            <person name="Reynolds N.K."/>
            <person name="Stajich J.E."/>
            <person name="Barry K."/>
            <person name="Grigoriev I.V."/>
            <person name="Crous P."/>
            <person name="Smith M.E."/>
        </authorList>
    </citation>
    <scope>NUCLEOTIDE SEQUENCE</scope>
    <source>
        <strain evidence="1">NRRL 5244</strain>
    </source>
</reference>
<dbReference type="Proteomes" id="UP001150603">
    <property type="component" value="Unassembled WGS sequence"/>
</dbReference>
<keyword evidence="1" id="KW-0808">Transferase</keyword>
<evidence type="ECO:0000313" key="1">
    <source>
        <dbReference type="EMBL" id="KAJ1943475.1"/>
    </source>
</evidence>
<name>A0ACC1J9X5_9FUNG</name>
<accession>A0ACC1J9X5</accession>
<comment type="caution">
    <text evidence="1">The sequence shown here is derived from an EMBL/GenBank/DDBJ whole genome shotgun (WGS) entry which is preliminary data.</text>
</comment>
<sequence>MSKTDTGAVLGAEATDTTLEAQRVAAFAKFQPICFFDTIKELQISGTKWRVLATADIEDTEDGDFLGVIAKWTSEAEILIPPVQRTEIIEEQLKDTLDKASTGEEAVEIVRTRRVLHPKRADKDQPLTEDVVVMRVRNDVVARFIPCVESAADIPFYYPKVNEFAFGYLEPTSGDGDVGHAPWQLAILVQELEIGATVATKKHKGIWKDMIKKLYKWTATARLGYQKRQVHDVLVDHDAYVAKYQELKSKYADYWVKNWPEQTDPRKFVFEDIAIASWIICLWTQESGNASPTFVDLGCGNGLLVSLLAAEGYKGHGIDQCSRKVWSAFGPTTDLRVSTLEPFDYTTDADWIIGNHADELVPWIPLIAAKSAKTKFAVIPCCPHDLSGKKMNFATVAGQSKYHAYVEHISGIMGTCGFVAEKEFLRIPSTKNVALVGRTRTGKANMNEIDRMIQSGKDAFVARVPDSVKNQIRMEKSRKRKHDTSE</sequence>
<dbReference type="EMBL" id="JANBPW010001698">
    <property type="protein sequence ID" value="KAJ1943475.1"/>
    <property type="molecule type" value="Genomic_DNA"/>
</dbReference>
<proteinExistence type="predicted"/>
<keyword evidence="2" id="KW-1185">Reference proteome</keyword>
<evidence type="ECO:0000313" key="2">
    <source>
        <dbReference type="Proteomes" id="UP001150603"/>
    </source>
</evidence>
<gene>
    <name evidence="1" type="primary">TRM44</name>
    <name evidence="1" type="ORF">FBU59_002901</name>
</gene>
<dbReference type="EC" id="2.1.1.211" evidence="1"/>